<reference evidence="6" key="1">
    <citation type="journal article" date="2014" name="BMC Genomics">
        <title>Genome sequencing of two Neorhizobium galegae strains reveals a noeT gene responsible for the unusual acetylation of the nodulation factors.</title>
        <authorList>
            <person name="Osterman J."/>
            <person name="Marsh J."/>
            <person name="Laine P.K."/>
            <person name="Zeng Z."/>
            <person name="Alatalo E."/>
            <person name="Sullivan J.T."/>
            <person name="Young J.P."/>
            <person name="Thomas-Oates J."/>
            <person name="Paulin L."/>
            <person name="Lindstrom K."/>
        </authorList>
    </citation>
    <scope>NUCLEOTIDE SEQUENCE [LARGE SCALE GENOMIC DNA]</scope>
    <source>
        <strain evidence="6">HAMBI 1141</strain>
    </source>
</reference>
<dbReference type="CDD" id="cd06278">
    <property type="entry name" value="PBP1_LacI-like"/>
    <property type="match status" value="1"/>
</dbReference>
<dbReference type="GO" id="GO:0000976">
    <property type="term" value="F:transcription cis-regulatory region binding"/>
    <property type="evidence" value="ECO:0007669"/>
    <property type="project" value="TreeGrafter"/>
</dbReference>
<dbReference type="GO" id="GO:0003700">
    <property type="term" value="F:DNA-binding transcription factor activity"/>
    <property type="evidence" value="ECO:0007669"/>
    <property type="project" value="TreeGrafter"/>
</dbReference>
<accession>A0A068T9L8</accession>
<evidence type="ECO:0000256" key="3">
    <source>
        <dbReference type="ARBA" id="ARBA00023163"/>
    </source>
</evidence>
<keyword evidence="2" id="KW-0238">DNA-binding</keyword>
<dbReference type="Proteomes" id="UP000028186">
    <property type="component" value="Chromosome I"/>
</dbReference>
<dbReference type="CDD" id="cd01392">
    <property type="entry name" value="HTH_LacI"/>
    <property type="match status" value="1"/>
</dbReference>
<dbReference type="Gene3D" id="3.40.50.2300">
    <property type="match status" value="2"/>
</dbReference>
<dbReference type="SUPFAM" id="SSF53822">
    <property type="entry name" value="Periplasmic binding protein-like I"/>
    <property type="match status" value="1"/>
</dbReference>
<dbReference type="InterPro" id="IPR028082">
    <property type="entry name" value="Peripla_BP_I"/>
</dbReference>
<evidence type="ECO:0000256" key="1">
    <source>
        <dbReference type="ARBA" id="ARBA00023015"/>
    </source>
</evidence>
<dbReference type="EMBL" id="HG938355">
    <property type="protein sequence ID" value="CDN55217.1"/>
    <property type="molecule type" value="Genomic_DNA"/>
</dbReference>
<evidence type="ECO:0000256" key="2">
    <source>
        <dbReference type="ARBA" id="ARBA00023125"/>
    </source>
</evidence>
<dbReference type="RefSeq" id="WP_038544804.1">
    <property type="nucleotide sequence ID" value="NZ_HG938355.1"/>
</dbReference>
<keyword evidence="1" id="KW-0805">Transcription regulation</keyword>
<dbReference type="PATRIC" id="fig|1028801.3.peg.2935"/>
<dbReference type="PANTHER" id="PTHR30146:SF109">
    <property type="entry name" value="HTH-TYPE TRANSCRIPTIONAL REGULATOR GALS"/>
    <property type="match status" value="1"/>
</dbReference>
<dbReference type="HOGENOM" id="CLU_037628_6_0_5"/>
<dbReference type="AlphaFoldDB" id="A0A068T9L8"/>
<sequence>MAKRVTAEDVARSAGVSKWTVIRAFTPGASIAEKSRLRVLEAAESLNYRPNLLARSLATNLTHQVAILVDDFKNPHKLPVLEILTWQLQSEGLLTVLININEHFDHVQALLDAGQRQVDAIILFGTAFRPEMLEDDRIQGGAPLYVLARDSQIPNVPAITCDTPLAMRELCEYFYSKGYRRPAFLSGAKTLSTALGRRRAFNAFWEAHGSKPVLGASAASYSSGHGFEAARILFQETPREQWPDLLMCENDALAFGAIDYVRSTLKLRIPDDIAIAGFDNTPLAASPAYDLTTYEQPAIEMVAAILSMILGREPRENRAFRGKLVSRSTA</sequence>
<dbReference type="InterPro" id="IPR000843">
    <property type="entry name" value="HTH_LacI"/>
</dbReference>
<organism evidence="5 6">
    <name type="scientific">Neorhizobium galegae bv. officinalis bv. officinalis str. HAMBI 1141</name>
    <dbReference type="NCBI Taxonomy" id="1028801"/>
    <lineage>
        <taxon>Bacteria</taxon>
        <taxon>Pseudomonadati</taxon>
        <taxon>Pseudomonadota</taxon>
        <taxon>Alphaproteobacteria</taxon>
        <taxon>Hyphomicrobiales</taxon>
        <taxon>Rhizobiaceae</taxon>
        <taxon>Rhizobium/Agrobacterium group</taxon>
        <taxon>Neorhizobium</taxon>
    </lineage>
</organism>
<dbReference type="Pfam" id="PF00356">
    <property type="entry name" value="LacI"/>
    <property type="match status" value="1"/>
</dbReference>
<dbReference type="Gene3D" id="1.10.260.40">
    <property type="entry name" value="lambda repressor-like DNA-binding domains"/>
    <property type="match status" value="1"/>
</dbReference>
<feature type="domain" description="HTH lacI-type" evidence="4">
    <location>
        <begin position="5"/>
        <end position="59"/>
    </location>
</feature>
<dbReference type="InterPro" id="IPR010982">
    <property type="entry name" value="Lambda_DNA-bd_dom_sf"/>
</dbReference>
<proteinExistence type="predicted"/>
<dbReference type="SUPFAM" id="SSF47413">
    <property type="entry name" value="lambda repressor-like DNA-binding domains"/>
    <property type="match status" value="1"/>
</dbReference>
<dbReference type="SMART" id="SM00354">
    <property type="entry name" value="HTH_LACI"/>
    <property type="match status" value="1"/>
</dbReference>
<dbReference type="PANTHER" id="PTHR30146">
    <property type="entry name" value="LACI-RELATED TRANSCRIPTIONAL REPRESSOR"/>
    <property type="match status" value="1"/>
</dbReference>
<keyword evidence="3" id="KW-0804">Transcription</keyword>
<dbReference type="eggNOG" id="COG1609">
    <property type="taxonomic scope" value="Bacteria"/>
</dbReference>
<protein>
    <submittedName>
        <fullName evidence="5">LacI family transcription regulator</fullName>
    </submittedName>
</protein>
<evidence type="ECO:0000259" key="4">
    <source>
        <dbReference type="PROSITE" id="PS50932"/>
    </source>
</evidence>
<name>A0A068T9L8_NEOGA</name>
<dbReference type="Pfam" id="PF13377">
    <property type="entry name" value="Peripla_BP_3"/>
    <property type="match status" value="1"/>
</dbReference>
<dbReference type="KEGG" id="ngl:RG1141_CH28800"/>
<gene>
    <name evidence="5" type="ORF">RG1141_CH28800</name>
</gene>
<dbReference type="PROSITE" id="PS50932">
    <property type="entry name" value="HTH_LACI_2"/>
    <property type="match status" value="1"/>
</dbReference>
<evidence type="ECO:0000313" key="5">
    <source>
        <dbReference type="EMBL" id="CDN55217.1"/>
    </source>
</evidence>
<dbReference type="InterPro" id="IPR046335">
    <property type="entry name" value="LacI/GalR-like_sensor"/>
</dbReference>
<evidence type="ECO:0000313" key="6">
    <source>
        <dbReference type="Proteomes" id="UP000028186"/>
    </source>
</evidence>